<dbReference type="SUPFAM" id="SSF52540">
    <property type="entry name" value="P-loop containing nucleoside triphosphate hydrolases"/>
    <property type="match status" value="2"/>
</dbReference>
<dbReference type="PANTHER" id="PTHR47308:SF1">
    <property type="entry name" value="NUCLEAR GTPASE SLIP-GC"/>
    <property type="match status" value="1"/>
</dbReference>
<evidence type="ECO:0000256" key="1">
    <source>
        <dbReference type="SAM" id="Coils"/>
    </source>
</evidence>
<dbReference type="InterPro" id="IPR027417">
    <property type="entry name" value="P-loop_NTPase"/>
</dbReference>
<evidence type="ECO:0000259" key="3">
    <source>
        <dbReference type="Pfam" id="PF00350"/>
    </source>
</evidence>
<dbReference type="Gene3D" id="3.60.10.10">
    <property type="entry name" value="Endonuclease/exonuclease/phosphatase"/>
    <property type="match status" value="1"/>
</dbReference>
<feature type="compositionally biased region" description="Acidic residues" evidence="2">
    <location>
        <begin position="540"/>
        <end position="551"/>
    </location>
</feature>
<evidence type="ECO:0000313" key="5">
    <source>
        <dbReference type="Ensembl" id="ENSCCRP00000042392.2"/>
    </source>
</evidence>
<feature type="coiled-coil region" evidence="1">
    <location>
        <begin position="1125"/>
        <end position="1156"/>
    </location>
</feature>
<reference evidence="5" key="1">
    <citation type="submission" date="2025-08" db="UniProtKB">
        <authorList>
            <consortium name="Ensembl"/>
        </authorList>
    </citation>
    <scope>IDENTIFICATION</scope>
</reference>
<dbReference type="PANTHER" id="PTHR47308">
    <property type="entry name" value="NUCLEAR GTPASE SLIP-GC"/>
    <property type="match status" value="1"/>
</dbReference>
<organism evidence="5 6">
    <name type="scientific">Cyprinus carpio carpio</name>
    <dbReference type="NCBI Taxonomy" id="630221"/>
    <lineage>
        <taxon>Eukaryota</taxon>
        <taxon>Metazoa</taxon>
        <taxon>Chordata</taxon>
        <taxon>Craniata</taxon>
        <taxon>Vertebrata</taxon>
        <taxon>Euteleostomi</taxon>
        <taxon>Actinopterygii</taxon>
        <taxon>Neopterygii</taxon>
        <taxon>Teleostei</taxon>
        <taxon>Ostariophysi</taxon>
        <taxon>Cypriniformes</taxon>
        <taxon>Cyprinidae</taxon>
        <taxon>Cyprininae</taxon>
        <taxon>Cyprinus</taxon>
    </lineage>
</organism>
<accession>A0A8C1C5D8</accession>
<evidence type="ECO:0008006" key="7">
    <source>
        <dbReference type="Google" id="ProtNLM"/>
    </source>
</evidence>
<dbReference type="GeneTree" id="ENSGT00390000007091"/>
<keyword evidence="1" id="KW-0175">Coiled coil</keyword>
<dbReference type="InterPro" id="IPR036691">
    <property type="entry name" value="Endo/exonu/phosph_ase_sf"/>
</dbReference>
<dbReference type="Pfam" id="PF00350">
    <property type="entry name" value="Dynamin_N"/>
    <property type="match status" value="1"/>
</dbReference>
<protein>
    <recommendedName>
        <fullName evidence="7">Nuclear GTPase SLIP-GC</fullName>
    </recommendedName>
</protein>
<dbReference type="Proteomes" id="UP001108240">
    <property type="component" value="Unplaced"/>
</dbReference>
<dbReference type="InterPro" id="IPR045063">
    <property type="entry name" value="Dynamin_N"/>
</dbReference>
<sequence>MATQNINFITWNVNGLRQNREQKRQELQNADVVFLQETHIGIGDENILEDYEDEWYIFYTTYTSSSKGTAILVRKRLDFEHISNENDHCGAYVVLKCKLGGQLYTLVSVYNHDSDTETLDNLSRYLQSMATGLLVIGGDFNTVLNPFIDKKWNTNRNHRKLRLFLERFMKSLQLVDVWRRRNPMKLDYTYYIRDSPVSRLDYFFVPEECMWRVKSCEIRDSEITDHRPVSLELHIPAVPFKEHPQIQASFELLNLKKDLLTDEMGSLLDEESSHAVSEVDIVSAVNSLQVSDTQRPDGIPVSFYRDNIQVIIPYIKMLYEGIHRGAFNGSERYFNESLKSILDDSQHVFNVDYLIIATILARYLDDFLKPVSKGRLKDPATVMITSKTPCTQRMLCHLKDELEEQNQSNSTLYRDFLTVENLLRDSEDFSAQKDNLLCQGCPLTPVLIPSTLKCYALKLCKDLENYAIHVFKPNVIMCIPPEDLDKVDIMGNRTNEEYDIETLSSGKKDKVLHLSSMHNESAGEDCDELKEDEDKNCPESEMESEECEESDYGSNGHEKKDKSMDGRMTMYAVVTLQDSDEVMVAPTNWLSEDKKQCYWPPFKSPEKYMEAVKNRHEPSTGGKPWEKLAILFQSEYGTYEQAKEKQAEMSEQKEQPVTQNNQVIETSPLSPGPSQFALPGMSFHGTKRKLETRDSHTSAKLHPGHPSFKQNTDMFILKNVKWIMAEVKIRIQNINSTDQTSTEQKNNILDAIAKMDKMDKDQRRKETIGVFGKTGQGKSSLLNAILGLDYLLPSGCFGACTSVVTQVEANLIDSNYTAEIELISKEELENEITSTDDRTETVIERIIALYGADAEKKTLEELKRDDKYTKIDNFLSTTKKTISHPEFSQEFTSDVARYIQHSDWYWPLVKSVTIKIPNCRELLEHIVLVDLPGAGDCNKIRDDLWKTKLKECSSVWIVSNINRATDDTDPWGIIQHCIQDLGPGGECRNIDFICTKTDDIEPEEYLESVHHSGDQMSLDKNPETGCIIHRNNRAKEIVKKKFENLEIMKSKARFITDVFTVSSRAYLKKNPHLELAETEIPKLQDVLKNTNRRINRELTRDYVNEAKGVLSFIQSVQLDTDEKMVEKKAEVHKALQKNLEKALKELDCQLDLLSKILDQCLSKGVKESVEQCVDTKNSMIASVAPADKRGFHKTLQALYKNKGWYWPKNWEKPLDLNLCLAKHMHDNIDENFNLIFPVDGNNKTGKSVQEQIDKFSIIQSGTAYSPSSMLYHMENFIKTEETKVKALLKREVVARKKKIYSSIETTIQNRMTAGYEQAANLKGIKAMERREKKITETIELLKHSMFKDAKMEVLSQFKDLKEQICKTLESELKGSVERSLSQTSRTPLMDVTGKIETLERLSKSII</sequence>
<dbReference type="CDD" id="cd09076">
    <property type="entry name" value="L1-EN"/>
    <property type="match status" value="1"/>
</dbReference>
<dbReference type="InterPro" id="IPR053082">
    <property type="entry name" value="Nuclear_GTPase_SLIP-GC"/>
</dbReference>
<dbReference type="Ensembl" id="ENSCCRT00000045943.2">
    <property type="protein sequence ID" value="ENSCCRP00000042392.2"/>
    <property type="gene ID" value="ENSCCRG00000022605.2"/>
</dbReference>
<dbReference type="Pfam" id="PF03372">
    <property type="entry name" value="Exo_endo_phos"/>
    <property type="match status" value="1"/>
</dbReference>
<evidence type="ECO:0000313" key="6">
    <source>
        <dbReference type="Proteomes" id="UP001108240"/>
    </source>
</evidence>
<reference evidence="5" key="2">
    <citation type="submission" date="2025-09" db="UniProtKB">
        <authorList>
            <consortium name="Ensembl"/>
        </authorList>
    </citation>
    <scope>IDENTIFICATION</scope>
</reference>
<feature type="compositionally biased region" description="Acidic residues" evidence="2">
    <location>
        <begin position="522"/>
        <end position="531"/>
    </location>
</feature>
<evidence type="ECO:0000256" key="2">
    <source>
        <dbReference type="SAM" id="MobiDB-lite"/>
    </source>
</evidence>
<name>A0A8C1C5D8_CYPCA</name>
<evidence type="ECO:0000259" key="4">
    <source>
        <dbReference type="Pfam" id="PF03372"/>
    </source>
</evidence>
<dbReference type="InterPro" id="IPR005135">
    <property type="entry name" value="Endo/exonuclease/phosphatase"/>
</dbReference>
<keyword evidence="6" id="KW-1185">Reference proteome</keyword>
<proteinExistence type="predicted"/>
<feature type="domain" description="Dynamin N-terminal" evidence="3">
    <location>
        <begin position="768"/>
        <end position="968"/>
    </location>
</feature>
<feature type="region of interest" description="Disordered" evidence="2">
    <location>
        <begin position="520"/>
        <end position="563"/>
    </location>
</feature>
<dbReference type="GO" id="GO:0003924">
    <property type="term" value="F:GTPase activity"/>
    <property type="evidence" value="ECO:0007669"/>
    <property type="project" value="TreeGrafter"/>
</dbReference>
<feature type="domain" description="Endonuclease/exonuclease/phosphatase" evidence="4">
    <location>
        <begin position="9"/>
        <end position="226"/>
    </location>
</feature>
<dbReference type="Gene3D" id="3.40.50.300">
    <property type="entry name" value="P-loop containing nucleotide triphosphate hydrolases"/>
    <property type="match status" value="1"/>
</dbReference>
<dbReference type="SUPFAM" id="SSF56219">
    <property type="entry name" value="DNase I-like"/>
    <property type="match status" value="1"/>
</dbReference>
<dbReference type="OMA" id="ETHIGIG"/>